<dbReference type="RefSeq" id="WP_173197042.1">
    <property type="nucleotide sequence ID" value="NZ_JABFCX010000002.1"/>
</dbReference>
<dbReference type="SUPFAM" id="SSF54427">
    <property type="entry name" value="NTF2-like"/>
    <property type="match status" value="1"/>
</dbReference>
<sequence>MLRAAAISALLAISSAHAGDKTNDAIAAAVFDYFDGQGERSAERLNRAFSAEHARMIGVLKDDGETVVRTWEMEDTIANWSKGDPITDERTGKIVSMNVVDDRLAVVLFDSNGRFLDALTLAKVGEDWKIMSKVFIVQE</sequence>
<evidence type="ECO:0000313" key="3">
    <source>
        <dbReference type="Proteomes" id="UP000536835"/>
    </source>
</evidence>
<keyword evidence="3" id="KW-1185">Reference proteome</keyword>
<dbReference type="InterPro" id="IPR032710">
    <property type="entry name" value="NTF2-like_dom_sf"/>
</dbReference>
<dbReference type="Gene3D" id="3.10.450.50">
    <property type="match status" value="1"/>
</dbReference>
<evidence type="ECO:0000313" key="2">
    <source>
        <dbReference type="EMBL" id="NNU15520.1"/>
    </source>
</evidence>
<dbReference type="Proteomes" id="UP000536835">
    <property type="component" value="Unassembled WGS sequence"/>
</dbReference>
<accession>A0A7Y3RK84</accession>
<name>A0A7Y3RK84_9PROT</name>
<proteinExistence type="predicted"/>
<keyword evidence="1" id="KW-0732">Signal</keyword>
<evidence type="ECO:0008006" key="4">
    <source>
        <dbReference type="Google" id="ProtNLM"/>
    </source>
</evidence>
<dbReference type="Pfam" id="PF12893">
    <property type="entry name" value="Lumazine_bd_2"/>
    <property type="match status" value="1"/>
</dbReference>
<feature type="chain" id="PRO_5031447910" description="Nuclear transport factor 2 family protein" evidence="1">
    <location>
        <begin position="19"/>
        <end position="139"/>
    </location>
</feature>
<comment type="caution">
    <text evidence="2">The sequence shown here is derived from an EMBL/GenBank/DDBJ whole genome shotgun (WGS) entry which is preliminary data.</text>
</comment>
<dbReference type="AlphaFoldDB" id="A0A7Y3RK84"/>
<gene>
    <name evidence="2" type="ORF">HK107_04205</name>
</gene>
<dbReference type="EMBL" id="JABFCX010000002">
    <property type="protein sequence ID" value="NNU15520.1"/>
    <property type="molecule type" value="Genomic_DNA"/>
</dbReference>
<reference evidence="2 3" key="1">
    <citation type="submission" date="2020-05" db="EMBL/GenBank/DDBJ databases">
        <title>Parvularcula mediterraneae sp. nov., isolated from polypropylene straw from shallow seawater of the seashore of Laganas in Zakynthos island, Greece.</title>
        <authorList>
            <person name="Szabo I."/>
            <person name="Al-Omari J."/>
            <person name="Rado J."/>
            <person name="Szerdahelyi G.S."/>
        </authorList>
    </citation>
    <scope>NUCLEOTIDE SEQUENCE [LARGE SCALE GENOMIC DNA]</scope>
    <source>
        <strain evidence="2 3">ZS-1/3</strain>
    </source>
</reference>
<protein>
    <recommendedName>
        <fullName evidence="4">Nuclear transport factor 2 family protein</fullName>
    </recommendedName>
</protein>
<organism evidence="2 3">
    <name type="scientific">Parvularcula mediterranea</name>
    <dbReference type="NCBI Taxonomy" id="2732508"/>
    <lineage>
        <taxon>Bacteria</taxon>
        <taxon>Pseudomonadati</taxon>
        <taxon>Pseudomonadota</taxon>
        <taxon>Alphaproteobacteria</taxon>
        <taxon>Parvularculales</taxon>
        <taxon>Parvularculaceae</taxon>
        <taxon>Parvularcula</taxon>
    </lineage>
</organism>
<evidence type="ECO:0000256" key="1">
    <source>
        <dbReference type="SAM" id="SignalP"/>
    </source>
</evidence>
<dbReference type="InterPro" id="IPR039437">
    <property type="entry name" value="FrzH/put_lumazine-bd"/>
</dbReference>
<feature type="signal peptide" evidence="1">
    <location>
        <begin position="1"/>
        <end position="18"/>
    </location>
</feature>